<dbReference type="RefSeq" id="WP_011716502.1">
    <property type="nucleotide sequence ID" value="NZ_CP022358.1"/>
</dbReference>
<dbReference type="KEGG" id="sbj:CF168_13565"/>
<evidence type="ECO:0000256" key="6">
    <source>
        <dbReference type="ARBA" id="ARBA00047561"/>
    </source>
</evidence>
<keyword evidence="10" id="KW-1185">Reference proteome</keyword>
<dbReference type="InterPro" id="IPR006367">
    <property type="entry name" value="Sirohaem_synthase_N"/>
</dbReference>
<evidence type="ECO:0000256" key="4">
    <source>
        <dbReference type="ARBA" id="ARBA00023027"/>
    </source>
</evidence>
<comment type="catalytic activity">
    <reaction evidence="6">
        <text>precorrin-2 + NAD(+) = sirohydrochlorin + NADH + 2 H(+)</text>
        <dbReference type="Rhea" id="RHEA:15613"/>
        <dbReference type="ChEBI" id="CHEBI:15378"/>
        <dbReference type="ChEBI" id="CHEBI:57540"/>
        <dbReference type="ChEBI" id="CHEBI:57945"/>
        <dbReference type="ChEBI" id="CHEBI:58351"/>
        <dbReference type="ChEBI" id="CHEBI:58827"/>
        <dbReference type="EC" id="1.3.1.76"/>
    </reaction>
</comment>
<dbReference type="GO" id="GO:0004325">
    <property type="term" value="F:ferrochelatase activity"/>
    <property type="evidence" value="ECO:0007669"/>
    <property type="project" value="InterPro"/>
</dbReference>
<comment type="pathway">
    <text evidence="1">Porphyrin-containing compound metabolism; siroheme biosynthesis; sirohydrochlorin from precorrin-2: step 1/1.</text>
</comment>
<dbReference type="UniPathway" id="UPA00262">
    <property type="reaction ID" value="UER00222"/>
</dbReference>
<evidence type="ECO:0000313" key="9">
    <source>
        <dbReference type="EMBL" id="ASK69807.1"/>
    </source>
</evidence>
<proteinExistence type="predicted"/>
<reference evidence="9 10" key="1">
    <citation type="submission" date="2017-07" db="EMBL/GenBank/DDBJ databases">
        <title>Phenotypical and genomic characterization of a clinical isolate of Shewanella bicestrii sp. nov. producing an extended-spectrum beta-lactamase and a new oxacillinase variant.</title>
        <authorList>
            <person name="Jousset A.B."/>
            <person name="Bonnin R.A."/>
            <person name="Girlich D."/>
            <person name="Dabos L."/>
            <person name="Potron A."/>
            <person name="Dortet L."/>
            <person name="Glaser P."/>
            <person name="Naas T."/>
        </authorList>
    </citation>
    <scope>NUCLEOTIDE SEQUENCE [LARGE SCALE GENOMIC DNA]</scope>
    <source>
        <strain evidence="9 10">JAB-1</strain>
    </source>
</reference>
<evidence type="ECO:0000256" key="3">
    <source>
        <dbReference type="ARBA" id="ARBA00023002"/>
    </source>
</evidence>
<dbReference type="Pfam" id="PF13241">
    <property type="entry name" value="NAD_binding_7"/>
    <property type="match status" value="1"/>
</dbReference>
<dbReference type="PANTHER" id="PTHR35330">
    <property type="entry name" value="SIROHEME BIOSYNTHESIS PROTEIN MET8"/>
    <property type="match status" value="1"/>
</dbReference>
<organism evidence="9 10">
    <name type="scientific">Shewanella bicestrii</name>
    <dbReference type="NCBI Taxonomy" id="2018305"/>
    <lineage>
        <taxon>Bacteria</taxon>
        <taxon>Pseudomonadati</taxon>
        <taxon>Pseudomonadota</taxon>
        <taxon>Gammaproteobacteria</taxon>
        <taxon>Alteromonadales</taxon>
        <taxon>Shewanellaceae</taxon>
        <taxon>Shewanella</taxon>
    </lineage>
</organism>
<dbReference type="Pfam" id="PF14824">
    <property type="entry name" value="Sirohm_synth_M"/>
    <property type="match status" value="1"/>
</dbReference>
<evidence type="ECO:0000259" key="7">
    <source>
        <dbReference type="Pfam" id="PF10414"/>
    </source>
</evidence>
<sequence>MQYFPLFIDTVNLNVLLVGAGDVASRKLALLTRTEANIHVIAPEVNPEVKAYADAGRILLSERPVVQADIQNYDLIYLATANDKLNAELATLATERGIWVNAVDNPAYCRFITPSIVDRGRLVVAISTAGAAPVFARTIRARLETSLPQSLKPLFDFVADKRLEVQQRLTKTATRRLFWERFFDTNGDRFDARTPEHYQNAFNHIVSRGEILLLDDATPVELLPLAAMPLLQRLDWIYSEAGLAEDLAELVRRDANRAALPALSDISREYEQGSRMLLVADTQKIAQLKAHFPVAKHLRPGAI</sequence>
<dbReference type="PANTHER" id="PTHR35330:SF1">
    <property type="entry name" value="SIROHEME BIOSYNTHESIS PROTEIN MET8"/>
    <property type="match status" value="1"/>
</dbReference>
<keyword evidence="3" id="KW-0560">Oxidoreductase</keyword>
<dbReference type="InterPro" id="IPR036291">
    <property type="entry name" value="NAD(P)-bd_dom_sf"/>
</dbReference>
<name>A0A220UNL0_9GAMM</name>
<dbReference type="InterPro" id="IPR028161">
    <property type="entry name" value="Met8-like"/>
</dbReference>
<evidence type="ECO:0000256" key="2">
    <source>
        <dbReference type="ARBA" id="ARBA00012400"/>
    </source>
</evidence>
<feature type="domain" description="Siroheme synthase central" evidence="8">
    <location>
        <begin position="119"/>
        <end position="145"/>
    </location>
</feature>
<dbReference type="EMBL" id="CP022358">
    <property type="protein sequence ID" value="ASK69807.1"/>
    <property type="molecule type" value="Genomic_DNA"/>
</dbReference>
<dbReference type="SUPFAM" id="SSF51735">
    <property type="entry name" value="NAD(P)-binding Rossmann-fold domains"/>
    <property type="match status" value="1"/>
</dbReference>
<dbReference type="Gene3D" id="3.30.160.110">
    <property type="entry name" value="Siroheme synthase, domain 2"/>
    <property type="match status" value="1"/>
</dbReference>
<dbReference type="SUPFAM" id="SSF75615">
    <property type="entry name" value="Siroheme synthase middle domains-like"/>
    <property type="match status" value="1"/>
</dbReference>
<dbReference type="InterPro" id="IPR028281">
    <property type="entry name" value="Sirohaem_synthase_central"/>
</dbReference>
<dbReference type="Proteomes" id="UP000198367">
    <property type="component" value="Chromosome"/>
</dbReference>
<dbReference type="NCBIfam" id="TIGR01470">
    <property type="entry name" value="cysG_Nterm"/>
    <property type="match status" value="1"/>
</dbReference>
<feature type="domain" description="Sirohaem synthase dimerisation" evidence="7">
    <location>
        <begin position="151"/>
        <end position="184"/>
    </location>
</feature>
<dbReference type="EC" id="1.3.1.76" evidence="2"/>
<dbReference type="AlphaFoldDB" id="A0A220UNL0"/>
<protein>
    <recommendedName>
        <fullName evidence="2">precorrin-2 dehydrogenase</fullName>
        <ecNumber evidence="2">1.3.1.76</ecNumber>
    </recommendedName>
</protein>
<evidence type="ECO:0000259" key="8">
    <source>
        <dbReference type="Pfam" id="PF14824"/>
    </source>
</evidence>
<dbReference type="InterPro" id="IPR019478">
    <property type="entry name" value="Sirohaem_synthase_dimer_dom"/>
</dbReference>
<accession>A0A220UNL0</accession>
<dbReference type="GO" id="GO:0019354">
    <property type="term" value="P:siroheme biosynthetic process"/>
    <property type="evidence" value="ECO:0007669"/>
    <property type="project" value="UniProtKB-UniPathway"/>
</dbReference>
<dbReference type="Gene3D" id="3.40.50.720">
    <property type="entry name" value="NAD(P)-binding Rossmann-like Domain"/>
    <property type="match status" value="1"/>
</dbReference>
<gene>
    <name evidence="9" type="ORF">CF168_13565</name>
</gene>
<evidence type="ECO:0000256" key="1">
    <source>
        <dbReference type="ARBA" id="ARBA00005010"/>
    </source>
</evidence>
<evidence type="ECO:0000313" key="10">
    <source>
        <dbReference type="Proteomes" id="UP000198367"/>
    </source>
</evidence>
<keyword evidence="4" id="KW-0520">NAD</keyword>
<evidence type="ECO:0000256" key="5">
    <source>
        <dbReference type="ARBA" id="ARBA00023244"/>
    </source>
</evidence>
<dbReference type="Pfam" id="PF10414">
    <property type="entry name" value="CysG_dimeriser"/>
    <property type="match status" value="1"/>
</dbReference>
<dbReference type="GO" id="GO:0043115">
    <property type="term" value="F:precorrin-2 dehydrogenase activity"/>
    <property type="evidence" value="ECO:0007669"/>
    <property type="project" value="UniProtKB-EC"/>
</dbReference>
<keyword evidence="5" id="KW-0627">Porphyrin biosynthesis</keyword>